<proteinExistence type="predicted"/>
<evidence type="ECO:0000313" key="3">
    <source>
        <dbReference type="Proteomes" id="UP000648075"/>
    </source>
</evidence>
<organism evidence="2 3">
    <name type="scientific">Novosphingobium colocasiae</name>
    <dbReference type="NCBI Taxonomy" id="1256513"/>
    <lineage>
        <taxon>Bacteria</taxon>
        <taxon>Pseudomonadati</taxon>
        <taxon>Pseudomonadota</taxon>
        <taxon>Alphaproteobacteria</taxon>
        <taxon>Sphingomonadales</taxon>
        <taxon>Sphingomonadaceae</taxon>
        <taxon>Novosphingobium</taxon>
    </lineage>
</organism>
<dbReference type="EMBL" id="BMZA01000008">
    <property type="protein sequence ID" value="GGZ07355.1"/>
    <property type="molecule type" value="Genomic_DNA"/>
</dbReference>
<dbReference type="AlphaFoldDB" id="A0A918PHX0"/>
<protein>
    <submittedName>
        <fullName evidence="2">Uncharacterized protein</fullName>
    </submittedName>
</protein>
<reference evidence="2" key="2">
    <citation type="submission" date="2020-09" db="EMBL/GenBank/DDBJ databases">
        <authorList>
            <person name="Sun Q."/>
            <person name="Kim S."/>
        </authorList>
    </citation>
    <scope>NUCLEOTIDE SEQUENCE</scope>
    <source>
        <strain evidence="2">KCTC 32255</strain>
    </source>
</reference>
<keyword evidence="3" id="KW-1185">Reference proteome</keyword>
<keyword evidence="1" id="KW-0812">Transmembrane</keyword>
<reference evidence="2" key="1">
    <citation type="journal article" date="2014" name="Int. J. Syst. Evol. Microbiol.">
        <title>Complete genome sequence of Corynebacterium casei LMG S-19264T (=DSM 44701T), isolated from a smear-ripened cheese.</title>
        <authorList>
            <consortium name="US DOE Joint Genome Institute (JGI-PGF)"/>
            <person name="Walter F."/>
            <person name="Albersmeier A."/>
            <person name="Kalinowski J."/>
            <person name="Ruckert C."/>
        </authorList>
    </citation>
    <scope>NUCLEOTIDE SEQUENCE</scope>
    <source>
        <strain evidence="2">KCTC 32255</strain>
    </source>
</reference>
<evidence type="ECO:0000256" key="1">
    <source>
        <dbReference type="SAM" id="Phobius"/>
    </source>
</evidence>
<name>A0A918PHX0_9SPHN</name>
<comment type="caution">
    <text evidence="2">The sequence shown here is derived from an EMBL/GenBank/DDBJ whole genome shotgun (WGS) entry which is preliminary data.</text>
</comment>
<keyword evidence="1" id="KW-1133">Transmembrane helix</keyword>
<sequence length="66" mass="6666">MQAPAGETHLDKQEARAGTGPRAMRYVLLISVALAIVALSAIWMTGALSAPENDGQANTATAGTAG</sequence>
<evidence type="ECO:0000313" key="2">
    <source>
        <dbReference type="EMBL" id="GGZ07355.1"/>
    </source>
</evidence>
<dbReference type="Proteomes" id="UP000648075">
    <property type="component" value="Unassembled WGS sequence"/>
</dbReference>
<dbReference type="RefSeq" id="WP_189621329.1">
    <property type="nucleotide sequence ID" value="NZ_BMZA01000008.1"/>
</dbReference>
<accession>A0A918PHX0</accession>
<keyword evidence="1" id="KW-0472">Membrane</keyword>
<gene>
    <name evidence="2" type="ORF">GCM10011614_22850</name>
</gene>
<feature type="transmembrane region" description="Helical" evidence="1">
    <location>
        <begin position="26"/>
        <end position="44"/>
    </location>
</feature>